<dbReference type="AlphaFoldDB" id="H8GCQ9"/>
<organism evidence="2 3">
    <name type="scientific">Saccharomonospora azurea NA-128</name>
    <dbReference type="NCBI Taxonomy" id="882081"/>
    <lineage>
        <taxon>Bacteria</taxon>
        <taxon>Bacillati</taxon>
        <taxon>Actinomycetota</taxon>
        <taxon>Actinomycetes</taxon>
        <taxon>Pseudonocardiales</taxon>
        <taxon>Pseudonocardiaceae</taxon>
        <taxon>Saccharomonospora</taxon>
    </lineage>
</organism>
<feature type="region of interest" description="Disordered" evidence="1">
    <location>
        <begin position="1"/>
        <end position="31"/>
    </location>
</feature>
<dbReference type="EMBL" id="CM001466">
    <property type="protein sequence ID" value="EHY90832.1"/>
    <property type="molecule type" value="Genomic_DNA"/>
</dbReference>
<evidence type="ECO:0000313" key="2">
    <source>
        <dbReference type="EMBL" id="EHY90832.1"/>
    </source>
</evidence>
<dbReference type="Proteomes" id="UP000004705">
    <property type="component" value="Chromosome"/>
</dbReference>
<accession>H8GCQ9</accession>
<sequence length="31" mass="3211">MAVFRVSAGIESTAASLKGPPAERKKDPAPQ</sequence>
<protein>
    <submittedName>
        <fullName evidence="2">Uncharacterized protein</fullName>
    </submittedName>
</protein>
<keyword evidence="3" id="KW-1185">Reference proteome</keyword>
<dbReference type="HOGENOM" id="CLU_3398296_0_0_11"/>
<evidence type="ECO:0000256" key="1">
    <source>
        <dbReference type="SAM" id="MobiDB-lite"/>
    </source>
</evidence>
<feature type="compositionally biased region" description="Basic and acidic residues" evidence="1">
    <location>
        <begin position="21"/>
        <end position="31"/>
    </location>
</feature>
<evidence type="ECO:0000313" key="3">
    <source>
        <dbReference type="Proteomes" id="UP000004705"/>
    </source>
</evidence>
<proteinExistence type="predicted"/>
<reference evidence="2 3" key="1">
    <citation type="journal article" date="2012" name="Stand. Genomic Sci.">
        <title>Genome sequence of the soil bacterium Saccharomonospora azurea type strain (NA-128(T)).</title>
        <authorList>
            <person name="Klenk H.P."/>
            <person name="Held B."/>
            <person name="Lucas S."/>
            <person name="Lapidus A."/>
            <person name="Copeland A."/>
            <person name="Hammon N."/>
            <person name="Pitluck S."/>
            <person name="Goodwin L.A."/>
            <person name="Han C."/>
            <person name="Tapia R."/>
            <person name="Brambilla E.M."/>
            <person name="Potter G."/>
            <person name="Land M."/>
            <person name="Ivanova N."/>
            <person name="Rohde M."/>
            <person name="Goker M."/>
            <person name="Detter J.C."/>
            <person name="Kyrpides N.C."/>
            <person name="Woyke T."/>
        </authorList>
    </citation>
    <scope>NUCLEOTIDE SEQUENCE [LARGE SCALE GENOMIC DNA]</scope>
    <source>
        <strain evidence="2 3">NA-128</strain>
    </source>
</reference>
<name>H8GCQ9_9PSEU</name>
<gene>
    <name evidence="2" type="ORF">SacazDRAFT_03976</name>
</gene>